<feature type="compositionally biased region" description="Polar residues" evidence="8">
    <location>
        <begin position="27"/>
        <end position="50"/>
    </location>
</feature>
<dbReference type="Gene3D" id="1.25.40.800">
    <property type="match status" value="1"/>
</dbReference>
<dbReference type="RefSeq" id="XP_016585967.1">
    <property type="nucleotide sequence ID" value="XM_016730654.1"/>
</dbReference>
<sequence>MKAGRCKIALRPVQAIWSRTGKAPTGPASSSGSWSKLQANSGQAATQNLSRARKARTATVSPQKPPYAAIATAYLPTDTLDSALFSFVYQYFTSFDGYFIDSHRSNQKVKKRHEKRLRKRDITRGHETTPVAGRRLSSVAAAFARVLPSPVLQPGLRVLFPLLTSVFHPPSDSKTATRFRPAKASVCRVCDCALPSCRLSVQSLARSRWSVVLLERHFDQQRSSLFFASPSRRGVDTVVHCTVHQALSILLSLFRDRRVSFSSAAASVFIFDCFSATPRSLPSPVAVLPPSPPPPPPSLLSLFSSVGHSPHPSQNAALGGSPVTGSPTGTNNVSKIVIAQVYVLLSSLKEEKVDHSKWDQLRKLIDENGMDVFTKYFARLVASSASQIFPGFNRPGGSPGSYQLLTTEMQKISHQPDQARNIAESIEIGTEEIFRDFDLSTFMEHFKLDALEKTILALAFKLGSRSDLKTKADAILSTNFPTFVNILSRPGGDHADVDPSFVSLIVDRYIQLHPPTFTNTTKSDLSIKVAQRYENEELGPPPAVLAALDLMRVLADRPANALANFIHKTGADFTRDEDTALSYLQNRQGQTTEEQVAHALTYTAISQTYAFNPSVLVAALRRFVPATFQWQDVISRFDQPGARISASQFLRLYNALAPIARDDETISIERLWGGSWENPDSQLSFVYAYASQSPDDLDATTIPNLRSTIAIDEYADAAPEIRERAAVAAKHPLVSLAAVSAIVHIALASQHASINVEARRLFQAVVIPNLDIFVVSAAMVPKPWPVTAAETFTSLFEGFLYKRTANWDFVFDSLWRKDRQLHTEQLINAHALHPGDLPDIFEHCAKHGWLNDLVYLPNGFGLDLVAYAHGQGFVDLTEWAKNNAERNADIARPLLQFLMIKSELEAQRPDGQQIQPKANVPLKVQTVSALLSILEDYYPTTSPSPDLVMVQRQCIAVYPRLINYGEGFDDIIEESEKAGHALPQEANAKMEEHFKKMYSNEIEVREVVRIMEHYKHSRDRLEQDIFACMINSLFEEYSHFGDYPLEALATTAVLFGGLMSHKLISDLPLKVGLGMILEAVRDHQQDHPMFKFGMQALMQLYSRFREWPGFCRQLLQCKSLQGTEAWKKASDVVREAEEEARGAGGHDEALTNGNGDDDDGSEQPPFVSINVDPLPPNIPFEDPDPDAQGKIQFVLNNITANTLQSMFQEIRPMVDVKHQQWFASHLVEERAKMQPNYHKVYLQLVSHFEDRMLWAEVLRETYVSVSRMLNSEATMQNSTERSHLKNLGGWLGLLTLARDKPIRHRNIAFKQLLIEAHDTKRLIVVIPFVCKVLSQGEHSNVFKPPNPWLMDIIHFLIDLYHNAELKLNLKFEIEVLCQTLSIDHKSIEPSGEILNRVAMETDMPHDGLDAFENLSLNGIGHAGVGAAGSLAGHGMVPGVVSNSMVAMIPERITKVHVPPVSEMVVSQTRLEEIVRNALVQALQDIIQQVVDRSVAIAAIATQQMIHKDFAIEPDENRLRTSAVSMAKATAGSLALVTSKEPLRANFTNYMRTLSSDLPQGLPEGTIIMCVNSNLDYASSVIEKATEDRAAYEIEDMIEPEIEARRRHRLQRPNEPYMDPGLSRWAMTIPSPYKLSPSVSGLNNDQMAIYDDFARHPRPTTASAAASAAHNASASDTTRSLANDVLQDQYSSLASLPPAAETPSVASVGSQLQGYPQLHGGANVAAGGVNGGLMNGGGRQAGPGVDTRALADRIGKLIMELQRSATDAIEEHFSELPRPHPVLDIIDALIQTIIKAQPTFEDFAIYAADQVCPMLFNHNLEDSLAFESLVHVLESLRKIVGIPVTNRIAQFFQAQPGQAFLRLPLISVLLPTGLLDWSVIDNAMAVTLKQRKEGSIVFFTRLLELTLIRDAPQVLYYAQFINSLAEAWAWVQEEPEVPGGQEFKTKIVTQGAQPSHPEAEDASGELTPQRKDQIEYVFDEWVLVCQKPGIPENIPFIFVEQMRARGIIANRDDLYVFVRIAIDRSVERCEVSAQAGESVNDGFAAIDSVARLIAMFVQACGTESDAAVPEGRSPRAELLDSILALGTMILNHHYVQRGDMYNQRVFFRFFSMLLVSINNVSEHLSDTDRNEILGRFATRFNDLGPTTFPYFVYGWAELIKHRIFMPSLLRATGNDGWASYTKILKQLLSFTSEQLKVPDSANIARELSRAALKLVLIIYHDFPDYLAANHVELCQSLPPYLVQPLNIVLFANPTSMPKPPDPTMPGLRLDQMEEASMVPNGRYQPGPLLSSMGLTALLDQALQSGPSEEVVAHVKYAMSKTEAKSASTTWGRVAISTNVPVVDAVVAYIANHVAARVSGGGPVFTAGGPDVATLSMILHELSAEGRYYLICSIVNQLRFPNAHTNFFALALLEIFGHDMSDPEETDIRQQICRVLFERIVNYWPQPWGLLAVIAELVKNEKFFFFELPFIKMAPDVSERFAAVANRA</sequence>
<evidence type="ECO:0000259" key="10">
    <source>
        <dbReference type="Pfam" id="PF12842"/>
    </source>
</evidence>
<dbReference type="Pfam" id="PF16418">
    <property type="entry name" value="CNOT1_HEAT"/>
    <property type="match status" value="1"/>
</dbReference>
<dbReference type="InterPro" id="IPR024557">
    <property type="entry name" value="CNOT1_dom_4"/>
</dbReference>
<dbReference type="InterPro" id="IPR032191">
    <property type="entry name" value="CNOT1_CAF1_bind"/>
</dbReference>
<dbReference type="PANTHER" id="PTHR13162">
    <property type="entry name" value="CCR4-NOT TRANSCRIPTION COMPLEX"/>
    <property type="match status" value="1"/>
</dbReference>
<dbReference type="GO" id="GO:0017148">
    <property type="term" value="P:negative regulation of translation"/>
    <property type="evidence" value="ECO:0007669"/>
    <property type="project" value="InterPro"/>
</dbReference>
<dbReference type="GO" id="GO:0000289">
    <property type="term" value="P:nuclear-transcribed mRNA poly(A) tail shortening"/>
    <property type="evidence" value="ECO:0007669"/>
    <property type="project" value="UniProtKB-ARBA"/>
</dbReference>
<reference evidence="14 15" key="1">
    <citation type="journal article" date="2014" name="BMC Genomics">
        <title>Comparative genomics of the major fungal agents of human and animal Sporotrichosis: Sporothrix schenckii and Sporothrix brasiliensis.</title>
        <authorList>
            <person name="Teixeira M.M."/>
            <person name="de Almeida L.G."/>
            <person name="Kubitschek-Barreira P."/>
            <person name="Alves F.L."/>
            <person name="Kioshima E.S."/>
            <person name="Abadio A.K."/>
            <person name="Fernandes L."/>
            <person name="Derengowski L.S."/>
            <person name="Ferreira K.S."/>
            <person name="Souza R.C."/>
            <person name="Ruiz J.C."/>
            <person name="de Andrade N.C."/>
            <person name="Paes H.C."/>
            <person name="Nicola A.M."/>
            <person name="Albuquerque P."/>
            <person name="Gerber A.L."/>
            <person name="Martins V.P."/>
            <person name="Peconick L.D."/>
            <person name="Neto A.V."/>
            <person name="Chaucanez C.B."/>
            <person name="Silva P.A."/>
            <person name="Cunha O.L."/>
            <person name="de Oliveira F.F."/>
            <person name="dos Santos T.C."/>
            <person name="Barros A.L."/>
            <person name="Soares M.A."/>
            <person name="de Oliveira L.M."/>
            <person name="Marini M.M."/>
            <person name="Villalobos-Duno H."/>
            <person name="Cunha M.M."/>
            <person name="de Hoog S."/>
            <person name="da Silveira J.F."/>
            <person name="Henrissat B."/>
            <person name="Nino-Vega G.A."/>
            <person name="Cisalpino P.S."/>
            <person name="Mora-Montes H.M."/>
            <person name="Almeida S.R."/>
            <person name="Stajich J.E."/>
            <person name="Lopes-Bezerra L.M."/>
            <person name="Vasconcelos A.T."/>
            <person name="Felipe M.S."/>
        </authorList>
    </citation>
    <scope>NUCLEOTIDE SEQUENCE [LARGE SCALE GENOMIC DNA]</scope>
    <source>
        <strain evidence="14 15">1099-18</strain>
    </source>
</reference>
<keyword evidence="3" id="KW-0805">Transcription regulation</keyword>
<organism evidence="14 15">
    <name type="scientific">Sporothrix schenckii 1099-18</name>
    <dbReference type="NCBI Taxonomy" id="1397361"/>
    <lineage>
        <taxon>Eukaryota</taxon>
        <taxon>Fungi</taxon>
        <taxon>Dikarya</taxon>
        <taxon>Ascomycota</taxon>
        <taxon>Pezizomycotina</taxon>
        <taxon>Sordariomycetes</taxon>
        <taxon>Sordariomycetidae</taxon>
        <taxon>Ophiostomatales</taxon>
        <taxon>Ophiostomataceae</taxon>
        <taxon>Sporothrix</taxon>
    </lineage>
</organism>
<feature type="region of interest" description="Disordered" evidence="8">
    <location>
        <begin position="299"/>
        <end position="325"/>
    </location>
</feature>
<dbReference type="InterPro" id="IPR038535">
    <property type="entry name" value="CNOT1_TTP_bind_sf"/>
</dbReference>
<feature type="domain" description="CCR4-NOT transcription complex subunit 1 HEAT repeat" evidence="13">
    <location>
        <begin position="790"/>
        <end position="935"/>
    </location>
</feature>
<evidence type="ECO:0000256" key="3">
    <source>
        <dbReference type="ARBA" id="ARBA00023015"/>
    </source>
</evidence>
<reference evidence="14 15" key="2">
    <citation type="journal article" date="2015" name="Eukaryot. Cell">
        <title>Asexual propagation of a virulent clone complex in a human and feline outbreak of sporotrichosis.</title>
        <authorList>
            <person name="Teixeira Mde M."/>
            <person name="Rodrigues A.M."/>
            <person name="Tsui C.K."/>
            <person name="de Almeida L.G."/>
            <person name="Van Diepeningen A.D."/>
            <person name="van den Ende B.G."/>
            <person name="Fernandes G.F."/>
            <person name="Kano R."/>
            <person name="Hamelin R.C."/>
            <person name="Lopes-Bezerra L.M."/>
            <person name="Vasconcelos A.T."/>
            <person name="de Hoog S."/>
            <person name="de Camargo Z.P."/>
            <person name="Felipe M.S."/>
        </authorList>
    </citation>
    <scope>NUCLEOTIDE SEQUENCE [LARGE SCALE GENOMIC DNA]</scope>
    <source>
        <strain evidence="14 15">1099-18</strain>
    </source>
</reference>
<feature type="compositionally biased region" description="Basic and acidic residues" evidence="8">
    <location>
        <begin position="1132"/>
        <end position="1149"/>
    </location>
</feature>
<feature type="domain" description="CCR4-NOT transcription complex subunit 1 CAF1-binding" evidence="11">
    <location>
        <begin position="1180"/>
        <end position="1398"/>
    </location>
</feature>
<accession>A0A0F2M529</accession>
<evidence type="ECO:0000313" key="15">
    <source>
        <dbReference type="Proteomes" id="UP000033710"/>
    </source>
</evidence>
<dbReference type="Pfam" id="PF16415">
    <property type="entry name" value="CNOT1_CAF1_bind"/>
    <property type="match status" value="1"/>
</dbReference>
<evidence type="ECO:0000256" key="8">
    <source>
        <dbReference type="SAM" id="MobiDB-lite"/>
    </source>
</evidence>
<dbReference type="Pfam" id="PF16417">
    <property type="entry name" value="CNOT1_TTP_bind"/>
    <property type="match status" value="1"/>
</dbReference>
<feature type="domain" description="CCR4-NOT transcription complex subunit 1 TTP binding" evidence="12">
    <location>
        <begin position="974"/>
        <end position="1122"/>
    </location>
</feature>
<feature type="domain" description="CCR4-Not complex component Not1 C-terminal" evidence="9">
    <location>
        <begin position="2113"/>
        <end position="2482"/>
    </location>
</feature>
<protein>
    <recommendedName>
        <fullName evidence="7">General negative regulator of transcription subunit 1</fullName>
    </recommendedName>
</protein>
<evidence type="ECO:0000256" key="7">
    <source>
        <dbReference type="ARBA" id="ARBA00074459"/>
    </source>
</evidence>
<gene>
    <name evidence="14" type="ORF">SPSK_03839</name>
</gene>
<name>A0A0F2M529_SPOSC</name>
<dbReference type="InterPro" id="IPR032193">
    <property type="entry name" value="CNOT1_TTP_bind"/>
</dbReference>
<keyword evidence="4" id="KW-0804">Transcription</keyword>
<comment type="caution">
    <text evidence="14">The sequence shown here is derived from an EMBL/GenBank/DDBJ whole genome shotgun (WGS) entry which is preliminary data.</text>
</comment>
<evidence type="ECO:0000256" key="4">
    <source>
        <dbReference type="ARBA" id="ARBA00023163"/>
    </source>
</evidence>
<evidence type="ECO:0000259" key="11">
    <source>
        <dbReference type="Pfam" id="PF16415"/>
    </source>
</evidence>
<dbReference type="FunFam" id="1.25.40.180:FF:000012">
    <property type="entry name" value="Ccr4-Not transcription complex subunit"/>
    <property type="match status" value="1"/>
</dbReference>
<evidence type="ECO:0000313" key="14">
    <source>
        <dbReference type="EMBL" id="KJR83291.1"/>
    </source>
</evidence>
<feature type="region of interest" description="Disordered" evidence="8">
    <location>
        <begin position="1132"/>
        <end position="1168"/>
    </location>
</feature>
<evidence type="ECO:0000259" key="9">
    <source>
        <dbReference type="Pfam" id="PF04054"/>
    </source>
</evidence>
<dbReference type="CDD" id="cd20710">
    <property type="entry name" value="NOT1_connector"/>
    <property type="match status" value="1"/>
</dbReference>
<dbReference type="VEuPathDB" id="FungiDB:SPSK_03839"/>
<proteinExistence type="predicted"/>
<feature type="region of interest" description="Disordered" evidence="8">
    <location>
        <begin position="19"/>
        <end position="60"/>
    </location>
</feature>
<dbReference type="Pfam" id="PF04054">
    <property type="entry name" value="Not1"/>
    <property type="match status" value="1"/>
</dbReference>
<dbReference type="Gene3D" id="1.25.40.840">
    <property type="entry name" value="CCR4-NOT transcription complex subunit 1 TTP binding domain"/>
    <property type="match status" value="1"/>
</dbReference>
<comment type="subcellular location">
    <subcellularLocation>
        <location evidence="1">Nucleus</location>
    </subcellularLocation>
</comment>
<dbReference type="InterPro" id="IPR032194">
    <property type="entry name" value="CNOT1_HEAT"/>
</dbReference>
<dbReference type="EMBL" id="AXCR01000010">
    <property type="protein sequence ID" value="KJR83291.1"/>
    <property type="molecule type" value="Genomic_DNA"/>
</dbReference>
<evidence type="ECO:0000256" key="5">
    <source>
        <dbReference type="ARBA" id="ARBA00023242"/>
    </source>
</evidence>
<dbReference type="Gene3D" id="1.25.40.790">
    <property type="match status" value="1"/>
</dbReference>
<dbReference type="InterPro" id="IPR040398">
    <property type="entry name" value="Not1"/>
</dbReference>
<evidence type="ECO:0000256" key="1">
    <source>
        <dbReference type="ARBA" id="ARBA00004123"/>
    </source>
</evidence>
<dbReference type="Proteomes" id="UP000033710">
    <property type="component" value="Unassembled WGS sequence"/>
</dbReference>
<dbReference type="Gene3D" id="1.25.40.180">
    <property type="match status" value="1"/>
</dbReference>
<evidence type="ECO:0000259" key="13">
    <source>
        <dbReference type="Pfam" id="PF16418"/>
    </source>
</evidence>
<dbReference type="KEGG" id="ssck:SPSK_03839"/>
<dbReference type="OrthoDB" id="1933107at2759"/>
<dbReference type="GO" id="GO:0005634">
    <property type="term" value="C:nucleus"/>
    <property type="evidence" value="ECO:0007669"/>
    <property type="project" value="UniProtKB-SubCell"/>
</dbReference>
<evidence type="ECO:0000256" key="2">
    <source>
        <dbReference type="ARBA" id="ARBA00022491"/>
    </source>
</evidence>
<keyword evidence="5" id="KW-0539">Nucleus</keyword>
<dbReference type="InterPro" id="IPR007196">
    <property type="entry name" value="CCR4-Not_Not1_C"/>
</dbReference>
<dbReference type="Pfam" id="PF12842">
    <property type="entry name" value="DUF3819"/>
    <property type="match status" value="1"/>
</dbReference>
<dbReference type="PANTHER" id="PTHR13162:SF8">
    <property type="entry name" value="CCR4-NOT TRANSCRIPTION COMPLEX SUBUNIT 1"/>
    <property type="match status" value="1"/>
</dbReference>
<dbReference type="GO" id="GO:0060090">
    <property type="term" value="F:molecular adaptor activity"/>
    <property type="evidence" value="ECO:0007669"/>
    <property type="project" value="TreeGrafter"/>
</dbReference>
<comment type="function">
    <text evidence="6">Acts as a component of the CCR4-NOT core complex, which in the nucleus seems to be a general transcription factor, and in the cytoplasm the major mRNA deadenylase involved in mRNA turnover. The NOT protein subcomplex negatively regulates the basal and activated transcription of many genes. Preferentially affects TC-type TATA element-dependent transcription. Could directly or indirectly inhibit component(s) of the general transcription machinery.</text>
</comment>
<feature type="domain" description="CCR4-NOT transcription complex subunit 1" evidence="10">
    <location>
        <begin position="1470"/>
        <end position="1608"/>
    </location>
</feature>
<dbReference type="GO" id="GO:0030015">
    <property type="term" value="C:CCR4-NOT core complex"/>
    <property type="evidence" value="ECO:0007669"/>
    <property type="project" value="InterPro"/>
</dbReference>
<evidence type="ECO:0000256" key="6">
    <source>
        <dbReference type="ARBA" id="ARBA00059181"/>
    </source>
</evidence>
<keyword evidence="2" id="KW-0678">Repressor</keyword>
<dbReference type="GeneID" id="27665931"/>
<dbReference type="GO" id="GO:0000932">
    <property type="term" value="C:P-body"/>
    <property type="evidence" value="ECO:0007669"/>
    <property type="project" value="TreeGrafter"/>
</dbReference>
<evidence type="ECO:0000259" key="12">
    <source>
        <dbReference type="Pfam" id="PF16417"/>
    </source>
</evidence>